<comment type="caution">
    <text evidence="3">The sequence shown here is derived from an EMBL/GenBank/DDBJ whole genome shotgun (WGS) entry which is preliminary data.</text>
</comment>
<dbReference type="Gene3D" id="3.40.50.12370">
    <property type="match status" value="1"/>
</dbReference>
<feature type="domain" description="UspA" evidence="2">
    <location>
        <begin position="2"/>
        <end position="144"/>
    </location>
</feature>
<dbReference type="Proteomes" id="UP001501411">
    <property type="component" value="Unassembled WGS sequence"/>
</dbReference>
<name>A0ABP9BB02_9SPHI</name>
<dbReference type="PANTHER" id="PTHR46268">
    <property type="entry name" value="STRESS RESPONSE PROTEIN NHAX"/>
    <property type="match status" value="1"/>
</dbReference>
<protein>
    <recommendedName>
        <fullName evidence="2">UspA domain-containing protein</fullName>
    </recommendedName>
</protein>
<dbReference type="SUPFAM" id="SSF52402">
    <property type="entry name" value="Adenine nucleotide alpha hydrolases-like"/>
    <property type="match status" value="2"/>
</dbReference>
<comment type="similarity">
    <text evidence="1">Belongs to the universal stress protein A family.</text>
</comment>
<dbReference type="CDD" id="cd00293">
    <property type="entry name" value="USP-like"/>
    <property type="match status" value="1"/>
</dbReference>
<dbReference type="RefSeq" id="WP_345231744.1">
    <property type="nucleotide sequence ID" value="NZ_BAABIQ010000033.1"/>
</dbReference>
<keyword evidence="4" id="KW-1185">Reference proteome</keyword>
<gene>
    <name evidence="3" type="ORF">GCM10023231_21150</name>
</gene>
<evidence type="ECO:0000313" key="3">
    <source>
        <dbReference type="EMBL" id="GAA4792741.1"/>
    </source>
</evidence>
<dbReference type="InterPro" id="IPR006016">
    <property type="entry name" value="UspA"/>
</dbReference>
<sequence>MQTIIITTDFSEPSLNAAKYAAALSGPLQIERMVLYHSYDNSPVVTEIPLTEPDTSSAHEQSLQGLEALEKEVRLSLGMNTAVSIELITNDMPLLLGVEQLAEQRRASMVVVGATGKSNLEQVLVGSNTINLASESKVPLLIVPKKARFSPIDKIVFACDLKRVSRSTPVSIIGQWLKYLEAKLLVLNVALEGKRFNPDMISEQYKIHDLLDEFHPEYHYTEGDDIVDEIQDFAEDHLAGLIITIPKAYGFFEGLFHRSVSKQLIKESEIPLLLLRERAE</sequence>
<dbReference type="PANTHER" id="PTHR46268:SF22">
    <property type="entry name" value="SENSOR PROTEIN KDPD-RELATED"/>
    <property type="match status" value="1"/>
</dbReference>
<evidence type="ECO:0000256" key="1">
    <source>
        <dbReference type="ARBA" id="ARBA00008791"/>
    </source>
</evidence>
<organism evidence="3 4">
    <name type="scientific">Olivibacter ginsenosidimutans</name>
    <dbReference type="NCBI Taxonomy" id="1176537"/>
    <lineage>
        <taxon>Bacteria</taxon>
        <taxon>Pseudomonadati</taxon>
        <taxon>Bacteroidota</taxon>
        <taxon>Sphingobacteriia</taxon>
        <taxon>Sphingobacteriales</taxon>
        <taxon>Sphingobacteriaceae</taxon>
        <taxon>Olivibacter</taxon>
    </lineage>
</organism>
<evidence type="ECO:0000259" key="2">
    <source>
        <dbReference type="Pfam" id="PF00582"/>
    </source>
</evidence>
<dbReference type="EMBL" id="BAABIQ010000033">
    <property type="protein sequence ID" value="GAA4792741.1"/>
    <property type="molecule type" value="Genomic_DNA"/>
</dbReference>
<evidence type="ECO:0000313" key="4">
    <source>
        <dbReference type="Proteomes" id="UP001501411"/>
    </source>
</evidence>
<proteinExistence type="inferred from homology"/>
<reference evidence="4" key="1">
    <citation type="journal article" date="2019" name="Int. J. Syst. Evol. Microbiol.">
        <title>The Global Catalogue of Microorganisms (GCM) 10K type strain sequencing project: providing services to taxonomists for standard genome sequencing and annotation.</title>
        <authorList>
            <consortium name="The Broad Institute Genomics Platform"/>
            <consortium name="The Broad Institute Genome Sequencing Center for Infectious Disease"/>
            <person name="Wu L."/>
            <person name="Ma J."/>
        </authorList>
    </citation>
    <scope>NUCLEOTIDE SEQUENCE [LARGE SCALE GENOMIC DNA]</scope>
    <source>
        <strain evidence="4">JCM 18200</strain>
    </source>
</reference>
<accession>A0ABP9BB02</accession>
<dbReference type="InterPro" id="IPR006015">
    <property type="entry name" value="Universal_stress_UspA"/>
</dbReference>
<dbReference type="PRINTS" id="PR01438">
    <property type="entry name" value="UNVRSLSTRESS"/>
</dbReference>
<dbReference type="Pfam" id="PF00582">
    <property type="entry name" value="Usp"/>
    <property type="match status" value="1"/>
</dbReference>